<protein>
    <submittedName>
        <fullName evidence="1">Uncharacterized protein</fullName>
    </submittedName>
</protein>
<comment type="caution">
    <text evidence="1">The sequence shown here is derived from an EMBL/GenBank/DDBJ whole genome shotgun (WGS) entry which is preliminary data.</text>
</comment>
<sequence length="93" mass="9857">MVLLGEPLPQEAVHLHVAARAFGFDYILYGCVVSGPARNGISGYNKVMARALAGINGPGWEQKLLETIEQLNEGGVTPVLSTAPIPAAARLCW</sequence>
<reference evidence="1 2" key="1">
    <citation type="submission" date="2016-03" db="EMBL/GenBank/DDBJ databases">
        <title>Genome sequence of Pontibacter sp. nov., of the family cytophagaceae, isolated from marine sediment of the Yellow Sea, China.</title>
        <authorList>
            <person name="Zhang G."/>
            <person name="Zhang R."/>
        </authorList>
    </citation>
    <scope>NUCLEOTIDE SEQUENCE [LARGE SCALE GENOMIC DNA]</scope>
    <source>
        <strain evidence="1 2">S10-8</strain>
    </source>
</reference>
<evidence type="ECO:0000313" key="2">
    <source>
        <dbReference type="Proteomes" id="UP000186551"/>
    </source>
</evidence>
<gene>
    <name evidence="1" type="ORF">A3841_17335</name>
</gene>
<dbReference type="Proteomes" id="UP000186551">
    <property type="component" value="Unassembled WGS sequence"/>
</dbReference>
<name>A0A1Q5PD21_9BACT</name>
<organism evidence="1 2">
    <name type="scientific">Pontibacter flavimaris</name>
    <dbReference type="NCBI Taxonomy" id="1797110"/>
    <lineage>
        <taxon>Bacteria</taxon>
        <taxon>Pseudomonadati</taxon>
        <taxon>Bacteroidota</taxon>
        <taxon>Cytophagia</taxon>
        <taxon>Cytophagales</taxon>
        <taxon>Hymenobacteraceae</taxon>
        <taxon>Pontibacter</taxon>
    </lineage>
</organism>
<dbReference type="EMBL" id="LVWA01000005">
    <property type="protein sequence ID" value="OKL40114.1"/>
    <property type="molecule type" value="Genomic_DNA"/>
</dbReference>
<evidence type="ECO:0000313" key="1">
    <source>
        <dbReference type="EMBL" id="OKL40114.1"/>
    </source>
</evidence>
<proteinExistence type="predicted"/>
<dbReference type="AlphaFoldDB" id="A0A1Q5PD21"/>
<keyword evidence="2" id="KW-1185">Reference proteome</keyword>
<accession>A0A1Q5PD21</accession>